<gene>
    <name evidence="6" type="ORF">CD32_08040</name>
</gene>
<dbReference type="Gene3D" id="3.90.960.10">
    <property type="entry name" value="YbaK/aminoacyl-tRNA synthetase-associated domain"/>
    <property type="match status" value="1"/>
</dbReference>
<protein>
    <recommendedName>
        <fullName evidence="4">Cys-tRNA(Pro)/Cys-tRNA(Cys) deacylase</fullName>
        <ecNumber evidence="4">4.2.-.-</ecNumber>
    </recommendedName>
</protein>
<evidence type="ECO:0000313" key="6">
    <source>
        <dbReference type="EMBL" id="KGR85789.1"/>
    </source>
</evidence>
<evidence type="ECO:0000256" key="3">
    <source>
        <dbReference type="ARBA" id="ARBA00023239"/>
    </source>
</evidence>
<dbReference type="STRING" id="1220589.CD32_08040"/>
<organism evidence="6 7">
    <name type="scientific">Lysinibacillus odysseyi 34hs-1 = NBRC 100172</name>
    <dbReference type="NCBI Taxonomy" id="1220589"/>
    <lineage>
        <taxon>Bacteria</taxon>
        <taxon>Bacillati</taxon>
        <taxon>Bacillota</taxon>
        <taxon>Bacilli</taxon>
        <taxon>Bacillales</taxon>
        <taxon>Bacillaceae</taxon>
        <taxon>Lysinibacillus</taxon>
    </lineage>
</organism>
<dbReference type="SUPFAM" id="SSF55826">
    <property type="entry name" value="YbaK/ProRS associated domain"/>
    <property type="match status" value="1"/>
</dbReference>
<feature type="domain" description="YbaK/aminoacyl-tRNA synthetase-associated" evidence="5">
    <location>
        <begin position="39"/>
        <end position="150"/>
    </location>
</feature>
<dbReference type="AlphaFoldDB" id="A0A0A3IM03"/>
<dbReference type="RefSeq" id="WP_036153253.1">
    <property type="nucleotide sequence ID" value="NZ_AVCX01000008.1"/>
</dbReference>
<dbReference type="InterPro" id="IPR036754">
    <property type="entry name" value="YbaK/aa-tRNA-synt-asso_dom_sf"/>
</dbReference>
<evidence type="ECO:0000256" key="4">
    <source>
        <dbReference type="PIRNR" id="PIRNR006181"/>
    </source>
</evidence>
<proteinExistence type="inferred from homology"/>
<dbReference type="EC" id="4.2.-.-" evidence="4"/>
<dbReference type="GO" id="GO:0002161">
    <property type="term" value="F:aminoacyl-tRNA deacylase activity"/>
    <property type="evidence" value="ECO:0007669"/>
    <property type="project" value="InterPro"/>
</dbReference>
<comment type="similarity">
    <text evidence="1 4">Belongs to the prolyl-tRNA editing family. YbaK/EbsC subfamily.</text>
</comment>
<evidence type="ECO:0000259" key="5">
    <source>
        <dbReference type="Pfam" id="PF04073"/>
    </source>
</evidence>
<dbReference type="Proteomes" id="UP000030437">
    <property type="component" value="Unassembled WGS sequence"/>
</dbReference>
<dbReference type="PANTHER" id="PTHR30411">
    <property type="entry name" value="CYTOPLASMIC PROTEIN"/>
    <property type="match status" value="1"/>
</dbReference>
<dbReference type="OrthoDB" id="9809296at2"/>
<dbReference type="GO" id="GO:0016829">
    <property type="term" value="F:lyase activity"/>
    <property type="evidence" value="ECO:0007669"/>
    <property type="project" value="UniProtKB-KW"/>
</dbReference>
<dbReference type="GO" id="GO:0006412">
    <property type="term" value="P:translation"/>
    <property type="evidence" value="ECO:0007669"/>
    <property type="project" value="UniProtKB-KW"/>
</dbReference>
<dbReference type="InterPro" id="IPR007214">
    <property type="entry name" value="YbaK/aa-tRNA-synth-assoc-dom"/>
</dbReference>
<evidence type="ECO:0000256" key="2">
    <source>
        <dbReference type="ARBA" id="ARBA00022917"/>
    </source>
</evidence>
<dbReference type="Pfam" id="PF04073">
    <property type="entry name" value="tRNA_edit"/>
    <property type="match status" value="1"/>
</dbReference>
<name>A0A0A3IM03_9BACI</name>
<accession>A0A0A3IM03</accession>
<keyword evidence="2 4" id="KW-0648">Protein biosynthesis</keyword>
<dbReference type="NCBIfam" id="TIGR00011">
    <property type="entry name" value="YbaK_EbsC"/>
    <property type="match status" value="1"/>
</dbReference>
<reference evidence="6 7" key="1">
    <citation type="submission" date="2014-02" db="EMBL/GenBank/DDBJ databases">
        <title>Draft genome sequence of Lysinibacillus odysseyi NBRC 100172.</title>
        <authorList>
            <person name="Zhang F."/>
            <person name="Wang G."/>
            <person name="Zhang L."/>
        </authorList>
    </citation>
    <scope>NUCLEOTIDE SEQUENCE [LARGE SCALE GENOMIC DNA]</scope>
    <source>
        <strain evidence="6 7">NBRC 100172</strain>
    </source>
</reference>
<dbReference type="EMBL" id="JPVP01000053">
    <property type="protein sequence ID" value="KGR85789.1"/>
    <property type="molecule type" value="Genomic_DNA"/>
</dbReference>
<comment type="caution">
    <text evidence="6">The sequence shown here is derived from an EMBL/GenBank/DDBJ whole genome shotgun (WGS) entry which is preliminary data.</text>
</comment>
<sequence>MAKKSVKTNAVRLIEQQKISYELFEYTSEDGQAVDGITVAGKIGQPVDTVFKTLLATAGPNRYYVFVVPVASELHLKMAAKAAGEKKIEMLPVKELQNLTGYVRGGCSPVSMKKLFPTFIDASAEPLEHIIVSAGKIGMQVKLAPADLAKITKAAFAPLTD</sequence>
<dbReference type="PANTHER" id="PTHR30411:SF0">
    <property type="entry name" value="CYS-TRNA(PRO)_CYS-TRNA(CYS) DEACYLASE YBAK"/>
    <property type="match status" value="1"/>
</dbReference>
<keyword evidence="7" id="KW-1185">Reference proteome</keyword>
<evidence type="ECO:0000313" key="7">
    <source>
        <dbReference type="Proteomes" id="UP000030437"/>
    </source>
</evidence>
<dbReference type="eggNOG" id="COG2606">
    <property type="taxonomic scope" value="Bacteria"/>
</dbReference>
<dbReference type="PIRSF" id="PIRSF006181">
    <property type="entry name" value="EbsC_YbaK"/>
    <property type="match status" value="1"/>
</dbReference>
<dbReference type="InterPro" id="IPR004369">
    <property type="entry name" value="Prolyl-tRNA_editing_YbaK/EbsC"/>
</dbReference>
<keyword evidence="3 4" id="KW-0456">Lyase</keyword>
<evidence type="ECO:0000256" key="1">
    <source>
        <dbReference type="ARBA" id="ARBA00009798"/>
    </source>
</evidence>
<dbReference type="CDD" id="cd00002">
    <property type="entry name" value="YbaK_deacylase"/>
    <property type="match status" value="1"/>
</dbReference>